<evidence type="ECO:0000256" key="1">
    <source>
        <dbReference type="SAM" id="Phobius"/>
    </source>
</evidence>
<organism evidence="2 3">
    <name type="scientific">Niallia oryzisoli</name>
    <dbReference type="NCBI Taxonomy" id="1737571"/>
    <lineage>
        <taxon>Bacteria</taxon>
        <taxon>Bacillati</taxon>
        <taxon>Bacillota</taxon>
        <taxon>Bacilli</taxon>
        <taxon>Bacillales</taxon>
        <taxon>Bacillaceae</taxon>
        <taxon>Niallia</taxon>
    </lineage>
</organism>
<keyword evidence="1" id="KW-0812">Transmembrane</keyword>
<feature type="transmembrane region" description="Helical" evidence="1">
    <location>
        <begin position="6"/>
        <end position="27"/>
    </location>
</feature>
<name>A0ABZ2CDV3_9BACI</name>
<proteinExistence type="predicted"/>
<reference evidence="2 3" key="1">
    <citation type="submission" date="2023-10" db="EMBL/GenBank/DDBJ databases">
        <title>Niallia locisalis sp.nov. isolated from a salt pond sample.</title>
        <authorList>
            <person name="Li X.-J."/>
            <person name="Dong L."/>
        </authorList>
    </citation>
    <scope>NUCLEOTIDE SEQUENCE [LARGE SCALE GENOMIC DNA]</scope>
    <source>
        <strain evidence="2 3">DSM 29761</strain>
    </source>
</reference>
<feature type="transmembrane region" description="Helical" evidence="1">
    <location>
        <begin position="39"/>
        <end position="62"/>
    </location>
</feature>
<gene>
    <name evidence="2" type="ORF">R4Z09_29265</name>
</gene>
<evidence type="ECO:0000313" key="3">
    <source>
        <dbReference type="Proteomes" id="UP001357223"/>
    </source>
</evidence>
<protein>
    <submittedName>
        <fullName evidence="2">Uncharacterized protein</fullName>
    </submittedName>
</protein>
<sequence length="107" mass="11832">MRLMILLVGLLLSIIFLVLPCVIGILLQKKITKSNKTVVLKSIGNVIIMTALQLLNGGRLYLDNRNNRPGNRSRCGGIVWNLFIYGISICNAANIITVVITHFLAKK</sequence>
<dbReference type="Proteomes" id="UP001357223">
    <property type="component" value="Chromosome"/>
</dbReference>
<dbReference type="EMBL" id="CP137640">
    <property type="protein sequence ID" value="WVX81233.1"/>
    <property type="molecule type" value="Genomic_DNA"/>
</dbReference>
<evidence type="ECO:0000313" key="2">
    <source>
        <dbReference type="EMBL" id="WVX81233.1"/>
    </source>
</evidence>
<keyword evidence="1" id="KW-1133">Transmembrane helix</keyword>
<keyword evidence="1" id="KW-0472">Membrane</keyword>
<accession>A0ABZ2CDV3</accession>
<dbReference type="RefSeq" id="WP_338450163.1">
    <property type="nucleotide sequence ID" value="NZ_CP137640.1"/>
</dbReference>
<feature type="transmembrane region" description="Helical" evidence="1">
    <location>
        <begin position="82"/>
        <end position="105"/>
    </location>
</feature>
<keyword evidence="3" id="KW-1185">Reference proteome</keyword>